<keyword evidence="2" id="KW-1185">Reference proteome</keyword>
<dbReference type="SUPFAM" id="SSF53335">
    <property type="entry name" value="S-adenosyl-L-methionine-dependent methyltransferases"/>
    <property type="match status" value="1"/>
</dbReference>
<dbReference type="AlphaFoldDB" id="A0AAV6GPM7"/>
<dbReference type="GO" id="GO:0042424">
    <property type="term" value="P:catecholamine catabolic process"/>
    <property type="evidence" value="ECO:0007669"/>
    <property type="project" value="TreeGrafter"/>
</dbReference>
<comment type="caution">
    <text evidence="1">The sequence shown here is derived from an EMBL/GenBank/DDBJ whole genome shotgun (WGS) entry which is preliminary data.</text>
</comment>
<name>A0AAV6GPM7_9TELE</name>
<dbReference type="GO" id="GO:0042417">
    <property type="term" value="P:dopamine metabolic process"/>
    <property type="evidence" value="ECO:0007669"/>
    <property type="project" value="TreeGrafter"/>
</dbReference>
<dbReference type="InterPro" id="IPR029063">
    <property type="entry name" value="SAM-dependent_MTases_sf"/>
</dbReference>
<dbReference type="Proteomes" id="UP000823561">
    <property type="component" value="Chromosome 10"/>
</dbReference>
<evidence type="ECO:0000313" key="1">
    <source>
        <dbReference type="EMBL" id="KAG5275332.1"/>
    </source>
</evidence>
<organism evidence="1 2">
    <name type="scientific">Alosa alosa</name>
    <name type="common">allis shad</name>
    <dbReference type="NCBI Taxonomy" id="278164"/>
    <lineage>
        <taxon>Eukaryota</taxon>
        <taxon>Metazoa</taxon>
        <taxon>Chordata</taxon>
        <taxon>Craniata</taxon>
        <taxon>Vertebrata</taxon>
        <taxon>Euteleostomi</taxon>
        <taxon>Actinopterygii</taxon>
        <taxon>Neopterygii</taxon>
        <taxon>Teleostei</taxon>
        <taxon>Clupei</taxon>
        <taxon>Clupeiformes</taxon>
        <taxon>Clupeoidei</taxon>
        <taxon>Clupeidae</taxon>
        <taxon>Alosa</taxon>
    </lineage>
</organism>
<dbReference type="Gene3D" id="3.40.50.150">
    <property type="entry name" value="Vaccinia Virus protein VP39"/>
    <property type="match status" value="1"/>
</dbReference>
<sequence length="162" mass="18278">MSVRCCYLQRVLRSVQKGALWGDAQSVLSTIDRFSHHHEWAMHTGDEKAVRLVPPDGRLITLQFNHYTAVAWQVIEWAGLQNTECALLRKGTVVLADNVICPGAPEYLEYVRTSPAYLSSFIPAHLEYTQAENALEKRVLPQLTTRGPHVLQSEVPPFPLML</sequence>
<dbReference type="GO" id="GO:0032502">
    <property type="term" value="P:developmental process"/>
    <property type="evidence" value="ECO:0007669"/>
    <property type="project" value="TreeGrafter"/>
</dbReference>
<proteinExistence type="predicted"/>
<dbReference type="PANTHER" id="PTHR43836">
    <property type="entry name" value="CATECHOL O-METHYLTRANSFERASE 1-RELATED"/>
    <property type="match status" value="1"/>
</dbReference>
<evidence type="ECO:0000313" key="2">
    <source>
        <dbReference type="Proteomes" id="UP000823561"/>
    </source>
</evidence>
<dbReference type="EMBL" id="JADWDJ010000010">
    <property type="protein sequence ID" value="KAG5275332.1"/>
    <property type="molecule type" value="Genomic_DNA"/>
</dbReference>
<accession>A0AAV6GPM7</accession>
<protein>
    <submittedName>
        <fullName evidence="1">Uncharacterized protein</fullName>
    </submittedName>
</protein>
<reference evidence="1" key="1">
    <citation type="submission" date="2020-10" db="EMBL/GenBank/DDBJ databases">
        <title>Chromosome-scale genome assembly of the Allis shad, Alosa alosa.</title>
        <authorList>
            <person name="Margot Z."/>
            <person name="Christophe K."/>
            <person name="Cabau C."/>
            <person name="Louis A."/>
            <person name="Berthelot C."/>
            <person name="Parey E."/>
            <person name="Roest Crollius H."/>
            <person name="Montfort J."/>
            <person name="Robinson-Rechavi M."/>
            <person name="Bucao C."/>
            <person name="Bouchez O."/>
            <person name="Gislard M."/>
            <person name="Lluch J."/>
            <person name="Milhes M."/>
            <person name="Lampietro C."/>
            <person name="Lopez Roques C."/>
            <person name="Donnadieu C."/>
            <person name="Braasch I."/>
            <person name="Desvignes T."/>
            <person name="Postlethwait J."/>
            <person name="Bobe J."/>
            <person name="Guiguen Y."/>
        </authorList>
    </citation>
    <scope>NUCLEOTIDE SEQUENCE</scope>
    <source>
        <strain evidence="1">M-15738</strain>
        <tissue evidence="1">Blood</tissue>
    </source>
</reference>
<dbReference type="GO" id="GO:0016206">
    <property type="term" value="F:catechol O-methyltransferase activity"/>
    <property type="evidence" value="ECO:0007669"/>
    <property type="project" value="TreeGrafter"/>
</dbReference>
<dbReference type="PANTHER" id="PTHR43836:SF10">
    <property type="entry name" value="CATECHOL O-METHYLTRANSFERASE B"/>
    <property type="match status" value="1"/>
</dbReference>
<gene>
    <name evidence="1" type="ORF">AALO_G00146260</name>
</gene>